<gene>
    <name evidence="2" type="ORF">GCWU000182_000281</name>
</gene>
<evidence type="ECO:0000313" key="2">
    <source>
        <dbReference type="EMBL" id="ESK66590.1"/>
    </source>
</evidence>
<name>W1Q5R5_ABIDE</name>
<dbReference type="Pfam" id="PF02325">
    <property type="entry name" value="CCB3_YggT"/>
    <property type="match status" value="1"/>
</dbReference>
<evidence type="ECO:0000256" key="1">
    <source>
        <dbReference type="SAM" id="Phobius"/>
    </source>
</evidence>
<dbReference type="InterPro" id="IPR003425">
    <property type="entry name" value="CCB3/YggT"/>
</dbReference>
<dbReference type="STRING" id="592010.GCWU000182_000281"/>
<dbReference type="HOGENOM" id="CLU_136788_4_3_9"/>
<dbReference type="eggNOG" id="COG0762">
    <property type="taxonomic scope" value="Bacteria"/>
</dbReference>
<reference evidence="2" key="1">
    <citation type="submission" date="2013-06" db="EMBL/GenBank/DDBJ databases">
        <authorList>
            <person name="Weinstock G."/>
            <person name="Sodergren E."/>
            <person name="Clifton S."/>
            <person name="Fulton L."/>
            <person name="Fulton B."/>
            <person name="Courtney L."/>
            <person name="Fronick C."/>
            <person name="Harrison M."/>
            <person name="Strong C."/>
            <person name="Farmer C."/>
            <person name="Delahaunty K."/>
            <person name="Markovic C."/>
            <person name="Hall O."/>
            <person name="Minx P."/>
            <person name="Tomlinson C."/>
            <person name="Mitreva M."/>
            <person name="Nelson J."/>
            <person name="Hou S."/>
            <person name="Wollam A."/>
            <person name="Pepin K.H."/>
            <person name="Johnson M."/>
            <person name="Bhonagiri V."/>
            <person name="Nash W.E."/>
            <person name="Warren W."/>
            <person name="Chinwalla A."/>
            <person name="Mardis E.R."/>
            <person name="Wilson R.K."/>
        </authorList>
    </citation>
    <scope>NUCLEOTIDE SEQUENCE [LARGE SCALE GENOMIC DNA]</scope>
    <source>
        <strain evidence="2">ATCC 49176</strain>
    </source>
</reference>
<keyword evidence="3" id="KW-1185">Reference proteome</keyword>
<feature type="transmembrane region" description="Helical" evidence="1">
    <location>
        <begin position="7"/>
        <end position="26"/>
    </location>
</feature>
<dbReference type="RefSeq" id="WP_023390938.1">
    <property type="nucleotide sequence ID" value="NZ_KI535340.1"/>
</dbReference>
<keyword evidence="1" id="KW-0812">Transmembrane</keyword>
<proteinExistence type="predicted"/>
<accession>W1Q5R5</accession>
<evidence type="ECO:0000313" key="3">
    <source>
        <dbReference type="Proteomes" id="UP000019050"/>
    </source>
</evidence>
<organism evidence="2 3">
    <name type="scientific">Abiotrophia defectiva ATCC 49176</name>
    <dbReference type="NCBI Taxonomy" id="592010"/>
    <lineage>
        <taxon>Bacteria</taxon>
        <taxon>Bacillati</taxon>
        <taxon>Bacillota</taxon>
        <taxon>Bacilli</taxon>
        <taxon>Lactobacillales</taxon>
        <taxon>Aerococcaceae</taxon>
        <taxon>Abiotrophia</taxon>
    </lineage>
</organism>
<feature type="transmembrane region" description="Helical" evidence="1">
    <location>
        <begin position="52"/>
        <end position="73"/>
    </location>
</feature>
<keyword evidence="1" id="KW-0472">Membrane</keyword>
<dbReference type="EMBL" id="ACIN03000001">
    <property type="protein sequence ID" value="ESK66590.1"/>
    <property type="molecule type" value="Genomic_DNA"/>
</dbReference>
<comment type="caution">
    <text evidence="2">The sequence shown here is derived from an EMBL/GenBank/DDBJ whole genome shotgun (WGS) entry which is preliminary data.</text>
</comment>
<sequence length="84" mass="9738">MLIQYISWAFTAYETLILIWAIMSWFPDARYSDLGRWVGRLVEPYVELFDRFIPPIGSVSLSAFAALAVLHLVRNFLFRLLIGV</sequence>
<keyword evidence="1" id="KW-1133">Transmembrane helix</keyword>
<dbReference type="Proteomes" id="UP000019050">
    <property type="component" value="Unassembled WGS sequence"/>
</dbReference>
<dbReference type="AlphaFoldDB" id="W1Q5R5"/>
<dbReference type="GeneID" id="84816445"/>
<dbReference type="OrthoDB" id="47652at2"/>
<protein>
    <submittedName>
        <fullName evidence="2">YGGT family protein</fullName>
    </submittedName>
</protein>
<dbReference type="GO" id="GO:0016020">
    <property type="term" value="C:membrane"/>
    <property type="evidence" value="ECO:0007669"/>
    <property type="project" value="InterPro"/>
</dbReference>